<dbReference type="EMBL" id="JAHRIP010021509">
    <property type="protein sequence ID" value="MEQ2288795.1"/>
    <property type="molecule type" value="Genomic_DNA"/>
</dbReference>
<evidence type="ECO:0000313" key="2">
    <source>
        <dbReference type="EMBL" id="MEQ2288795.1"/>
    </source>
</evidence>
<organism evidence="2 3">
    <name type="scientific">Ameca splendens</name>
    <dbReference type="NCBI Taxonomy" id="208324"/>
    <lineage>
        <taxon>Eukaryota</taxon>
        <taxon>Metazoa</taxon>
        <taxon>Chordata</taxon>
        <taxon>Craniata</taxon>
        <taxon>Vertebrata</taxon>
        <taxon>Euteleostomi</taxon>
        <taxon>Actinopterygii</taxon>
        <taxon>Neopterygii</taxon>
        <taxon>Teleostei</taxon>
        <taxon>Neoteleostei</taxon>
        <taxon>Acanthomorphata</taxon>
        <taxon>Ovalentaria</taxon>
        <taxon>Atherinomorphae</taxon>
        <taxon>Cyprinodontiformes</taxon>
        <taxon>Goodeidae</taxon>
        <taxon>Ameca</taxon>
    </lineage>
</organism>
<gene>
    <name evidence="2" type="ORF">AMECASPLE_026418</name>
</gene>
<keyword evidence="3" id="KW-1185">Reference proteome</keyword>
<proteinExistence type="predicted"/>
<dbReference type="Proteomes" id="UP001469553">
    <property type="component" value="Unassembled WGS sequence"/>
</dbReference>
<evidence type="ECO:0008006" key="4">
    <source>
        <dbReference type="Google" id="ProtNLM"/>
    </source>
</evidence>
<evidence type="ECO:0000256" key="1">
    <source>
        <dbReference type="SAM" id="SignalP"/>
    </source>
</evidence>
<evidence type="ECO:0000313" key="3">
    <source>
        <dbReference type="Proteomes" id="UP001469553"/>
    </source>
</evidence>
<name>A0ABV0Y554_9TELE</name>
<protein>
    <recommendedName>
        <fullName evidence="4">Secreted protein</fullName>
    </recommendedName>
</protein>
<feature type="signal peptide" evidence="1">
    <location>
        <begin position="1"/>
        <end position="18"/>
    </location>
</feature>
<keyword evidence="1" id="KW-0732">Signal</keyword>
<accession>A0ABV0Y554</accession>
<sequence>MMIASLSLVSLLASRQHASMSAVQVIAFGVEEGSDWLMCGSRVHLHGVPRAVPAHSLRLRLDGQPSDDHTIHPNVPFQLHNSVLQISKSSSRSRMFFWCILIAETSVARKSSDFLMSSPSSAGP</sequence>
<reference evidence="2 3" key="1">
    <citation type="submission" date="2021-06" db="EMBL/GenBank/DDBJ databases">
        <authorList>
            <person name="Palmer J.M."/>
        </authorList>
    </citation>
    <scope>NUCLEOTIDE SEQUENCE [LARGE SCALE GENOMIC DNA]</scope>
    <source>
        <strain evidence="2 3">AS_MEX2019</strain>
        <tissue evidence="2">Muscle</tissue>
    </source>
</reference>
<comment type="caution">
    <text evidence="2">The sequence shown here is derived from an EMBL/GenBank/DDBJ whole genome shotgun (WGS) entry which is preliminary data.</text>
</comment>
<feature type="chain" id="PRO_5045453379" description="Secreted protein" evidence="1">
    <location>
        <begin position="19"/>
        <end position="124"/>
    </location>
</feature>